<dbReference type="eggNOG" id="COG3968">
    <property type="taxonomic scope" value="Bacteria"/>
</dbReference>
<dbReference type="Gene3D" id="3.30.590.10">
    <property type="entry name" value="Glutamine synthetase/guanido kinase, catalytic domain"/>
    <property type="match status" value="1"/>
</dbReference>
<feature type="domain" description="GS catalytic" evidence="4">
    <location>
        <begin position="190"/>
        <end position="624"/>
    </location>
</feature>
<dbReference type="STRING" id="575540.Isop_0704"/>
<dbReference type="EMBL" id="CP002353">
    <property type="protein sequence ID" value="ADV61295.1"/>
    <property type="molecule type" value="Genomic_DNA"/>
</dbReference>
<proteinExistence type="inferred from homology"/>
<dbReference type="OrthoDB" id="9807095at2"/>
<dbReference type="InterPro" id="IPR040577">
    <property type="entry name" value="Gln-synt_C"/>
</dbReference>
<dbReference type="Pfam" id="PF00120">
    <property type="entry name" value="Gln-synt_C"/>
    <property type="match status" value="1"/>
</dbReference>
<dbReference type="HOGENOM" id="CLU_024307_0_0_0"/>
<dbReference type="InterPro" id="IPR022147">
    <property type="entry name" value="GSIII_N"/>
</dbReference>
<dbReference type="InterPro" id="IPR052725">
    <property type="entry name" value="GS_Type-3"/>
</dbReference>
<organism evidence="5 6">
    <name type="scientific">Isosphaera pallida (strain ATCC 43644 / DSM 9630 / IS1B)</name>
    <dbReference type="NCBI Taxonomy" id="575540"/>
    <lineage>
        <taxon>Bacteria</taxon>
        <taxon>Pseudomonadati</taxon>
        <taxon>Planctomycetota</taxon>
        <taxon>Planctomycetia</taxon>
        <taxon>Isosphaerales</taxon>
        <taxon>Isosphaeraceae</taxon>
        <taxon>Isosphaera</taxon>
    </lineage>
</organism>
<sequence>MPSFTNPRHSAISAIAARHSVSNPGASLKDLRDQQLFGINVFSEDVMKQRLPKNIFETLCETLRQGKELRDPIVADVVASAMKEWAMERGATHFTHWFLPMTGLTAEKHDSFLQPTGDGRVISEFSGKELIRGEPDASSFPSGGLRATFEARGYTYWDATSPAFLVETSNGAILCIPTAFCSWTGEALDKKTPLLRSMEALSTQAVRMLKLFGSPATRVTATAGPEQEYFLVDKSFYYLRPDLVNAGRTLFGAKPPKGQEMEDHYFGSIPDRVLVCMQEIEFELYKLGVPVKTRHNEVAPSQYEIAPVFESANVATDHNMLVMETMKRIADRHGLKLLLHEKPFAGINGSGKHLNWSLSDNLGNNLLKPGDAPHENFQFMVFLAAVLRSVARHGDLLRLSVAFAGNDHRLGANEAPPAIISVFVGDMLQHLIDQIEKGEIKETLRGKVIDLKAPTLPRPEADPGDRNRTSPFAFTGNKFEFRALGSSQSIAGPIVVLNTIVAESLDFLAGRIEAELQNGKDLKSAIMAVLPGVISESKKVIFNGDNYSEAWHKEAVEVRGLPNHKNTVDSLPNLTSPKAVELFTKYHVFTQRELESRREILLENYIKTISIESQITLEMARTIVIPAALRYQTEVAQAIASLKAAGVPIPSTQMQLLEELAGTIGEIQQSAEHLAQAIESNHHGDTLRHAQFMRDQVIPVMNRVRAAGDKLETLVADDLWPLPTYQEMLFLK</sequence>
<gene>
    <name evidence="5" type="ordered locus">Isop_0704</name>
</gene>
<dbReference type="InterPro" id="IPR008146">
    <property type="entry name" value="Gln_synth_cat_dom"/>
</dbReference>
<dbReference type="Gene3D" id="1.20.120.1560">
    <property type="match status" value="1"/>
</dbReference>
<evidence type="ECO:0000259" key="3">
    <source>
        <dbReference type="PROSITE" id="PS51986"/>
    </source>
</evidence>
<accession>E8R189</accession>
<dbReference type="PROSITE" id="PS51987">
    <property type="entry name" value="GS_CATALYTIC"/>
    <property type="match status" value="1"/>
</dbReference>
<reference evidence="5 6" key="2">
    <citation type="journal article" date="2011" name="Stand. Genomic Sci.">
        <title>Complete genome sequence of Isosphaera pallida type strain (IS1B).</title>
        <authorList>
            <consortium name="US DOE Joint Genome Institute (JGI-PGF)"/>
            <person name="Goker M."/>
            <person name="Cleland D."/>
            <person name="Saunders E."/>
            <person name="Lapidus A."/>
            <person name="Nolan M."/>
            <person name="Lucas S."/>
            <person name="Hammon N."/>
            <person name="Deshpande S."/>
            <person name="Cheng J.F."/>
            <person name="Tapia R."/>
            <person name="Han C."/>
            <person name="Goodwin L."/>
            <person name="Pitluck S."/>
            <person name="Liolios K."/>
            <person name="Pagani I."/>
            <person name="Ivanova N."/>
            <person name="Mavromatis K."/>
            <person name="Pati A."/>
            <person name="Chen A."/>
            <person name="Palaniappan K."/>
            <person name="Land M."/>
            <person name="Hauser L."/>
            <person name="Chang Y.J."/>
            <person name="Jeffries C.D."/>
            <person name="Detter J.C."/>
            <person name="Beck B."/>
            <person name="Woyke T."/>
            <person name="Bristow J."/>
            <person name="Eisen J.A."/>
            <person name="Markowitz V."/>
            <person name="Hugenholtz P."/>
            <person name="Kyrpides N.C."/>
            <person name="Klenk H.P."/>
        </authorList>
    </citation>
    <scope>NUCLEOTIDE SEQUENCE [LARGE SCALE GENOMIC DNA]</scope>
    <source>
        <strain evidence="6">ATCC 43644 / DSM 9630 / IS1B</strain>
    </source>
</reference>
<dbReference type="InterPro" id="IPR014746">
    <property type="entry name" value="Gln_synth/guanido_kin_cat_dom"/>
</dbReference>
<dbReference type="KEGG" id="ipa:Isop_0704"/>
<dbReference type="PROSITE" id="PS51986">
    <property type="entry name" value="GS_BETA_GRASP"/>
    <property type="match status" value="1"/>
</dbReference>
<evidence type="ECO:0000313" key="6">
    <source>
        <dbReference type="Proteomes" id="UP000008631"/>
    </source>
</evidence>
<dbReference type="InterPro" id="IPR008147">
    <property type="entry name" value="Gln_synt_N"/>
</dbReference>
<comment type="similarity">
    <text evidence="1 2">Belongs to the glutamine synthetase family.</text>
</comment>
<evidence type="ECO:0000256" key="2">
    <source>
        <dbReference type="RuleBase" id="RU000384"/>
    </source>
</evidence>
<dbReference type="PANTHER" id="PTHR42974:SF1">
    <property type="entry name" value="TYPE-3 GLUTAMINE SYNTHETASE"/>
    <property type="match status" value="1"/>
</dbReference>
<dbReference type="GO" id="GO:0004356">
    <property type="term" value="F:glutamine synthetase activity"/>
    <property type="evidence" value="ECO:0007669"/>
    <property type="project" value="UniProtKB-EC"/>
</dbReference>
<dbReference type="Proteomes" id="UP000008631">
    <property type="component" value="Chromosome"/>
</dbReference>
<evidence type="ECO:0000313" key="5">
    <source>
        <dbReference type="EMBL" id="ADV61295.1"/>
    </source>
</evidence>
<dbReference type="PROSITE" id="PS00181">
    <property type="entry name" value="GLNA_ATP"/>
    <property type="match status" value="1"/>
</dbReference>
<dbReference type="PANTHER" id="PTHR42974">
    <property type="entry name" value="GLUTAMINE SYNTHETASE"/>
    <property type="match status" value="1"/>
</dbReference>
<evidence type="ECO:0000256" key="1">
    <source>
        <dbReference type="PROSITE-ProRule" id="PRU01330"/>
    </source>
</evidence>
<dbReference type="EC" id="6.3.1.2" evidence="5"/>
<dbReference type="SMART" id="SM01230">
    <property type="entry name" value="Gln-synt_C"/>
    <property type="match status" value="1"/>
</dbReference>
<feature type="domain" description="GS beta-grasp" evidence="3">
    <location>
        <begin position="92"/>
        <end position="185"/>
    </location>
</feature>
<dbReference type="InterPro" id="IPR027303">
    <property type="entry name" value="Gln_synth_gly_rich_site"/>
</dbReference>
<reference key="1">
    <citation type="submission" date="2010-11" db="EMBL/GenBank/DDBJ databases">
        <title>The complete sequence of chromosome of Isophaera pallida ATCC 43644.</title>
        <authorList>
            <consortium name="US DOE Joint Genome Institute (JGI-PGF)"/>
            <person name="Lucas S."/>
            <person name="Copeland A."/>
            <person name="Lapidus A."/>
            <person name="Bruce D."/>
            <person name="Goodwin L."/>
            <person name="Pitluck S."/>
            <person name="Kyrpides N."/>
            <person name="Mavromatis K."/>
            <person name="Pagani I."/>
            <person name="Ivanova N."/>
            <person name="Saunders E."/>
            <person name="Brettin T."/>
            <person name="Detter J.C."/>
            <person name="Han C."/>
            <person name="Tapia R."/>
            <person name="Land M."/>
            <person name="Hauser L."/>
            <person name="Markowitz V."/>
            <person name="Cheng J.-F."/>
            <person name="Hugenholtz P."/>
            <person name="Woyke T."/>
            <person name="Wu D."/>
            <person name="Eisen J.A."/>
        </authorList>
    </citation>
    <scope>NUCLEOTIDE SEQUENCE</scope>
    <source>
        <strain>ATCC 43644</strain>
    </source>
</reference>
<name>E8R189_ISOPI</name>
<dbReference type="Pfam" id="PF18318">
    <property type="entry name" value="Gln-synt_C-ter"/>
    <property type="match status" value="1"/>
</dbReference>
<keyword evidence="6" id="KW-1185">Reference proteome</keyword>
<protein>
    <submittedName>
        <fullName evidence="5">L-glutamine synthetase</fullName>
        <ecNumber evidence="5">6.3.1.2</ecNumber>
    </submittedName>
</protein>
<evidence type="ECO:0000259" key="4">
    <source>
        <dbReference type="PROSITE" id="PS51987"/>
    </source>
</evidence>
<dbReference type="GO" id="GO:0006542">
    <property type="term" value="P:glutamine biosynthetic process"/>
    <property type="evidence" value="ECO:0007669"/>
    <property type="project" value="InterPro"/>
</dbReference>
<dbReference type="AlphaFoldDB" id="E8R189"/>
<dbReference type="InParanoid" id="E8R189"/>
<keyword evidence="5" id="KW-0436">Ligase</keyword>
<dbReference type="RefSeq" id="WP_013563584.1">
    <property type="nucleotide sequence ID" value="NC_014962.1"/>
</dbReference>
<dbReference type="SUPFAM" id="SSF55931">
    <property type="entry name" value="Glutamine synthetase/guanido kinase"/>
    <property type="match status" value="1"/>
</dbReference>
<dbReference type="Pfam" id="PF12437">
    <property type="entry name" value="GSIII_N"/>
    <property type="match status" value="1"/>
</dbReference>